<gene>
    <name evidence="1" type="ORF">COT32_00880</name>
</gene>
<dbReference type="EMBL" id="PEYC01000018">
    <property type="protein sequence ID" value="PIS40245.1"/>
    <property type="molecule type" value="Genomic_DNA"/>
</dbReference>
<reference evidence="2" key="1">
    <citation type="submission" date="2017-09" db="EMBL/GenBank/DDBJ databases">
        <title>Depth-based differentiation of microbial function through sediment-hosted aquifers and enrichment of novel symbionts in the deep terrestrial subsurface.</title>
        <authorList>
            <person name="Probst A.J."/>
            <person name="Ladd B."/>
            <person name="Jarett J.K."/>
            <person name="Geller-Mcgrath D.E."/>
            <person name="Sieber C.M.K."/>
            <person name="Emerson J.B."/>
            <person name="Anantharaman K."/>
            <person name="Thomas B.C."/>
            <person name="Malmstrom R."/>
            <person name="Stieglmeier M."/>
            <person name="Klingl A."/>
            <person name="Woyke T."/>
            <person name="Ryan C.M."/>
            <person name="Banfield J.F."/>
        </authorList>
    </citation>
    <scope>NUCLEOTIDE SEQUENCE [LARGE SCALE GENOMIC DNA]</scope>
</reference>
<evidence type="ECO:0000313" key="2">
    <source>
        <dbReference type="Proteomes" id="UP000231472"/>
    </source>
</evidence>
<sequence length="87" mass="10071">MMTRNRKLIIIAIVTAVIVIFARAPWLDNQSLYDKVFEERAKIDGTTNKYTGELICDYNVMWAPFGRWVASCEGGYYVTFWGKIVIK</sequence>
<name>A0A2H0YP26_9BACT</name>
<dbReference type="AlphaFoldDB" id="A0A2H0YP26"/>
<dbReference type="Proteomes" id="UP000231472">
    <property type="component" value="Unassembled WGS sequence"/>
</dbReference>
<evidence type="ECO:0000313" key="1">
    <source>
        <dbReference type="EMBL" id="PIS40245.1"/>
    </source>
</evidence>
<protein>
    <submittedName>
        <fullName evidence="1">Uncharacterized protein</fullName>
    </submittedName>
</protein>
<organism evidence="1 2">
    <name type="scientific">Candidatus Nealsonbacteria bacterium CG08_land_8_20_14_0_20_36_22</name>
    <dbReference type="NCBI Taxonomy" id="1974704"/>
    <lineage>
        <taxon>Bacteria</taxon>
        <taxon>Candidatus Nealsoniibacteriota</taxon>
    </lineage>
</organism>
<accession>A0A2H0YP26</accession>
<proteinExistence type="predicted"/>
<comment type="caution">
    <text evidence="1">The sequence shown here is derived from an EMBL/GenBank/DDBJ whole genome shotgun (WGS) entry which is preliminary data.</text>
</comment>